<reference evidence="1 2" key="1">
    <citation type="submission" date="2016-10" db="EMBL/GenBank/DDBJ databases">
        <authorList>
            <person name="de Groot N.N."/>
        </authorList>
    </citation>
    <scope>NUCLEOTIDE SEQUENCE [LARGE SCALE GENOMIC DNA]</scope>
    <source>
        <strain evidence="1 2">JCM 11308</strain>
    </source>
</reference>
<evidence type="ECO:0000313" key="2">
    <source>
        <dbReference type="Proteomes" id="UP000199417"/>
    </source>
</evidence>
<proteinExistence type="predicted"/>
<keyword evidence="2" id="KW-1185">Reference proteome</keyword>
<dbReference type="PANTHER" id="PTHR36974">
    <property type="entry name" value="MEMBRANE PROTEIN-RELATED"/>
    <property type="match status" value="1"/>
</dbReference>
<gene>
    <name evidence="1" type="ORF">SAMN05444580_106312</name>
</gene>
<accession>A0A1G6XSV6</accession>
<protein>
    <submittedName>
        <fullName evidence="1">Uncharacterized membrane protein</fullName>
    </submittedName>
</protein>
<dbReference type="EMBL" id="FNAB01000006">
    <property type="protein sequence ID" value="SDD80515.1"/>
    <property type="molecule type" value="Genomic_DNA"/>
</dbReference>
<organism evidence="1 2">
    <name type="scientific">Rhodococcus tukisamuensis</name>
    <dbReference type="NCBI Taxonomy" id="168276"/>
    <lineage>
        <taxon>Bacteria</taxon>
        <taxon>Bacillati</taxon>
        <taxon>Actinomycetota</taxon>
        <taxon>Actinomycetes</taxon>
        <taxon>Mycobacteriales</taxon>
        <taxon>Nocardiaceae</taxon>
        <taxon>Rhodococcus</taxon>
    </lineage>
</organism>
<dbReference type="AlphaFoldDB" id="A0A1G6XSV6"/>
<name>A0A1G6XSV6_9NOCA</name>
<dbReference type="PANTHER" id="PTHR36974:SF1">
    <property type="entry name" value="DOXX FAMILY MEMBRANE PROTEIN"/>
    <property type="match status" value="1"/>
</dbReference>
<evidence type="ECO:0000313" key="1">
    <source>
        <dbReference type="EMBL" id="SDD80515.1"/>
    </source>
</evidence>
<dbReference type="Proteomes" id="UP000199417">
    <property type="component" value="Unassembled WGS sequence"/>
</dbReference>
<dbReference type="STRING" id="168276.SAMN05444580_106312"/>
<sequence>MWPVVFPCSRPPICRPTPGTATPYGRGIALKSSTALSAILLGAGTLHFVNPKPFDSIVPRQLPGSPRAYTYASGVAELAVGAAIAVPRTRRLGGTLAAALFVAVFPANVQMAVDWLGRSSTPLPLKAVAVARLPLQLPLIAAALKVRREAA</sequence>